<organism evidence="8">
    <name type="scientific">Chloropicon laureae</name>
    <dbReference type="NCBI Taxonomy" id="464258"/>
    <lineage>
        <taxon>Eukaryota</taxon>
        <taxon>Viridiplantae</taxon>
        <taxon>Chlorophyta</taxon>
        <taxon>Chloropicophyceae</taxon>
        <taxon>Chloropicales</taxon>
        <taxon>Chloropicaceae</taxon>
        <taxon>Chloropicon</taxon>
    </lineage>
</organism>
<feature type="transmembrane region" description="Helical" evidence="6">
    <location>
        <begin position="182"/>
        <end position="203"/>
    </location>
</feature>
<dbReference type="AlphaFoldDB" id="A0A7S3E6Q2"/>
<keyword evidence="3" id="KW-0813">Transport</keyword>
<evidence type="ECO:0000259" key="7">
    <source>
        <dbReference type="Pfam" id="PF01490"/>
    </source>
</evidence>
<feature type="transmembrane region" description="Helical" evidence="6">
    <location>
        <begin position="238"/>
        <end position="257"/>
    </location>
</feature>
<dbReference type="PANTHER" id="PTHR22950:SF461">
    <property type="entry name" value="AMINO ACID TRANSPORTER TRANSMEMBRANE DOMAIN-CONTAINING PROTEIN"/>
    <property type="match status" value="1"/>
</dbReference>
<feature type="transmembrane region" description="Helical" evidence="6">
    <location>
        <begin position="121"/>
        <end position="145"/>
    </location>
</feature>
<keyword evidence="4 6" id="KW-1133">Transmembrane helix</keyword>
<dbReference type="EMBL" id="HBHU01014460">
    <property type="protein sequence ID" value="CAE0029172.1"/>
    <property type="molecule type" value="Transcribed_RNA"/>
</dbReference>
<dbReference type="GO" id="GO:0016020">
    <property type="term" value="C:membrane"/>
    <property type="evidence" value="ECO:0007669"/>
    <property type="project" value="UniProtKB-SubCell"/>
</dbReference>
<keyword evidence="2 6" id="KW-0812">Transmembrane</keyword>
<protein>
    <recommendedName>
        <fullName evidence="7">Amino acid transporter transmembrane domain-containing protein</fullName>
    </recommendedName>
</protein>
<accession>A0A7S3E6Q2</accession>
<evidence type="ECO:0000256" key="4">
    <source>
        <dbReference type="ARBA" id="ARBA00022989"/>
    </source>
</evidence>
<evidence type="ECO:0000256" key="5">
    <source>
        <dbReference type="ARBA" id="ARBA00023136"/>
    </source>
</evidence>
<keyword evidence="3" id="KW-0029">Amino-acid transport</keyword>
<dbReference type="Pfam" id="PF01490">
    <property type="entry name" value="Aa_trans"/>
    <property type="match status" value="1"/>
</dbReference>
<gene>
    <name evidence="8" type="ORF">CLAU1311_LOCUS9450</name>
</gene>
<reference evidence="8" key="1">
    <citation type="submission" date="2021-01" db="EMBL/GenBank/DDBJ databases">
        <authorList>
            <person name="Corre E."/>
            <person name="Pelletier E."/>
            <person name="Niang G."/>
            <person name="Scheremetjew M."/>
            <person name="Finn R."/>
            <person name="Kale V."/>
            <person name="Holt S."/>
            <person name="Cochrane G."/>
            <person name="Meng A."/>
            <person name="Brown T."/>
            <person name="Cohen L."/>
        </authorList>
    </citation>
    <scope>NUCLEOTIDE SEQUENCE</scope>
    <source>
        <strain evidence="8">RCC856</strain>
    </source>
</reference>
<proteinExistence type="predicted"/>
<dbReference type="PANTHER" id="PTHR22950">
    <property type="entry name" value="AMINO ACID TRANSPORTER"/>
    <property type="match status" value="1"/>
</dbReference>
<sequence length="396" mass="42977">MEKSGDEGGKGAASKAAEVLVSSFRVTLDPACMDAPSMILNTSSVDASVRSAAVRGPARSLVSSIRSADGSLREDFKRSGDEVDLHHGPAQVSEWYNTTANLLAEVMGTGLLSLPSTVAGLGYILGSISIVTFAVAIFYSGSVLAKVKNRYAKHVLSYGDMAFILHGKPFEVATRWLLYANWYFLMCYYTLALASSLQAAFYWNESLCFWMWGLIGCAILLPFIQLRTLHAISYMSFASTVSIIAAVAVIVASFLTGNTEEGANYVPATLGVPKQSFLSGYTNLANIIFAFQGQSMFYEMAAEMKNPRHFAVPSLLTAQVIMCFFYLFTALIAYTYGGQNVNGFILYSLPQNKLRTVCAILIAFHILVAYGECDPTQLAKEKPSPSLSVPSLNLND</sequence>
<evidence type="ECO:0000256" key="6">
    <source>
        <dbReference type="SAM" id="Phobius"/>
    </source>
</evidence>
<feature type="transmembrane region" description="Helical" evidence="6">
    <location>
        <begin position="209"/>
        <end position="226"/>
    </location>
</feature>
<name>A0A7S3E6Q2_9CHLO</name>
<keyword evidence="5 6" id="KW-0472">Membrane</keyword>
<comment type="subcellular location">
    <subcellularLocation>
        <location evidence="1">Membrane</location>
        <topology evidence="1">Multi-pass membrane protein</topology>
    </subcellularLocation>
</comment>
<evidence type="ECO:0000256" key="1">
    <source>
        <dbReference type="ARBA" id="ARBA00004141"/>
    </source>
</evidence>
<evidence type="ECO:0000313" key="8">
    <source>
        <dbReference type="EMBL" id="CAE0029172.1"/>
    </source>
</evidence>
<feature type="transmembrane region" description="Helical" evidence="6">
    <location>
        <begin position="310"/>
        <end position="334"/>
    </location>
</feature>
<evidence type="ECO:0000256" key="2">
    <source>
        <dbReference type="ARBA" id="ARBA00022692"/>
    </source>
</evidence>
<dbReference type="InterPro" id="IPR013057">
    <property type="entry name" value="AA_transpt_TM"/>
</dbReference>
<dbReference type="Gene3D" id="1.20.1740.10">
    <property type="entry name" value="Amino acid/polyamine transporter I"/>
    <property type="match status" value="1"/>
</dbReference>
<dbReference type="GO" id="GO:0015179">
    <property type="term" value="F:L-amino acid transmembrane transporter activity"/>
    <property type="evidence" value="ECO:0007669"/>
    <property type="project" value="TreeGrafter"/>
</dbReference>
<feature type="domain" description="Amino acid transporter transmembrane" evidence="7">
    <location>
        <begin position="93"/>
        <end position="370"/>
    </location>
</feature>
<evidence type="ECO:0000256" key="3">
    <source>
        <dbReference type="ARBA" id="ARBA00022970"/>
    </source>
</evidence>